<reference evidence="2" key="1">
    <citation type="submission" date="2022-07" db="EMBL/GenBank/DDBJ databases">
        <title>Draft genome sequence of Zalerion maritima ATCC 34329, a (micro)plastics degrading marine fungus.</title>
        <authorList>
            <person name="Paco A."/>
            <person name="Goncalves M.F.M."/>
            <person name="Rocha-Santos T.A.P."/>
            <person name="Alves A."/>
        </authorList>
    </citation>
    <scope>NUCLEOTIDE SEQUENCE</scope>
    <source>
        <strain evidence="2">ATCC 34329</strain>
    </source>
</reference>
<evidence type="ECO:0000313" key="3">
    <source>
        <dbReference type="Proteomes" id="UP001201980"/>
    </source>
</evidence>
<feature type="compositionally biased region" description="Basic and acidic residues" evidence="1">
    <location>
        <begin position="227"/>
        <end position="256"/>
    </location>
</feature>
<proteinExistence type="predicted"/>
<protein>
    <submittedName>
        <fullName evidence="2">Uncharacterized protein</fullName>
    </submittedName>
</protein>
<feature type="region of interest" description="Disordered" evidence="1">
    <location>
        <begin position="516"/>
        <end position="541"/>
    </location>
</feature>
<feature type="compositionally biased region" description="Basic and acidic residues" evidence="1">
    <location>
        <begin position="410"/>
        <end position="426"/>
    </location>
</feature>
<gene>
    <name evidence="2" type="ORF">MKZ38_008734</name>
</gene>
<feature type="compositionally biased region" description="Low complexity" evidence="1">
    <location>
        <begin position="524"/>
        <end position="538"/>
    </location>
</feature>
<feature type="region of interest" description="Disordered" evidence="1">
    <location>
        <begin position="180"/>
        <end position="431"/>
    </location>
</feature>
<feature type="compositionally biased region" description="Low complexity" evidence="1">
    <location>
        <begin position="333"/>
        <end position="343"/>
    </location>
</feature>
<dbReference type="Proteomes" id="UP001201980">
    <property type="component" value="Unassembled WGS sequence"/>
</dbReference>
<keyword evidence="3" id="KW-1185">Reference proteome</keyword>
<feature type="region of interest" description="Disordered" evidence="1">
    <location>
        <begin position="44"/>
        <end position="68"/>
    </location>
</feature>
<accession>A0AAD5WMK5</accession>
<sequence length="605" mass="66585">MDPTNTIGLVSALATTYESALLEYLEYSRRIWLSNNYASRLQRTGSGGAGEADSPSDPTPFVPGPSALRASLTVSPRRIRETYDRAFILIGPEFSRGDGRSRGALTAALSLLRTTLAPLSEALAHVPTRPRSPPPMVDLHGMTFATNKVFQSVTTTLAHQYQRQALSRPVPRFLPGVKVARAPSPNHHSGTLEMLEEGDEKEMMRPMEDDECSITPNDSITQVGLARELERERQERHERRERRRERNSSPRRERAQRASPGQQLRPANDDEEVKESRRSWRDWGSSDISRQTFHTAATSSKSDAEEALREAAQREPFRSSLFPIPPQEKSDTSSESQSQGTGTDSKRNSGGIDDSKFKKRTKARSWTTDPPSPPPTPPNTLLDQSEGGSERCMSPGGMRRIVEESEEEEHPGTRTDSEPQQKKPGDAESVYAPPMSPIMSPISAVGGALPLRPKNSVFRVFCPEALALQVDSTRALPAPESKCRQCTFNFPCAAAPAPPAPEKPVMSPKISAFLQSAAANSGRKGSTSSASSETSAKTGEMRLKEGFRLTGRFLAKSHCEGGKGYGCVLCTSSGWTDRYASAEELRDHLNERHTKWQMLHDADMK</sequence>
<dbReference type="AlphaFoldDB" id="A0AAD5WMK5"/>
<feature type="compositionally biased region" description="Polar residues" evidence="1">
    <location>
        <begin position="291"/>
        <end position="301"/>
    </location>
</feature>
<name>A0AAD5WMK5_9PEZI</name>
<feature type="compositionally biased region" description="Basic and acidic residues" evidence="1">
    <location>
        <begin position="302"/>
        <end position="317"/>
    </location>
</feature>
<organism evidence="2 3">
    <name type="scientific">Zalerion maritima</name>
    <dbReference type="NCBI Taxonomy" id="339359"/>
    <lineage>
        <taxon>Eukaryota</taxon>
        <taxon>Fungi</taxon>
        <taxon>Dikarya</taxon>
        <taxon>Ascomycota</taxon>
        <taxon>Pezizomycotina</taxon>
        <taxon>Sordariomycetes</taxon>
        <taxon>Lulworthiomycetidae</taxon>
        <taxon>Lulworthiales</taxon>
        <taxon>Lulworthiaceae</taxon>
        <taxon>Zalerion</taxon>
    </lineage>
</organism>
<dbReference type="EMBL" id="JAKWBI020000613">
    <property type="protein sequence ID" value="KAJ2893371.1"/>
    <property type="molecule type" value="Genomic_DNA"/>
</dbReference>
<comment type="caution">
    <text evidence="2">The sequence shown here is derived from an EMBL/GenBank/DDBJ whole genome shotgun (WGS) entry which is preliminary data.</text>
</comment>
<evidence type="ECO:0000256" key="1">
    <source>
        <dbReference type="SAM" id="MobiDB-lite"/>
    </source>
</evidence>
<evidence type="ECO:0000313" key="2">
    <source>
        <dbReference type="EMBL" id="KAJ2893371.1"/>
    </source>
</evidence>